<proteinExistence type="inferred from homology"/>
<dbReference type="InterPro" id="IPR000653">
    <property type="entry name" value="DegT/StrS_aminotransferase"/>
</dbReference>
<dbReference type="InterPro" id="IPR015422">
    <property type="entry name" value="PyrdxlP-dep_Trfase_small"/>
</dbReference>
<dbReference type="GO" id="GO:0000271">
    <property type="term" value="P:polysaccharide biosynthetic process"/>
    <property type="evidence" value="ECO:0007669"/>
    <property type="project" value="TreeGrafter"/>
</dbReference>
<dbReference type="GO" id="GO:0030170">
    <property type="term" value="F:pyridoxal phosphate binding"/>
    <property type="evidence" value="ECO:0007669"/>
    <property type="project" value="TreeGrafter"/>
</dbReference>
<dbReference type="PIRSF" id="PIRSF000390">
    <property type="entry name" value="PLP_StrS"/>
    <property type="match status" value="1"/>
</dbReference>
<dbReference type="Pfam" id="PF01041">
    <property type="entry name" value="DegT_DnrJ_EryC1"/>
    <property type="match status" value="1"/>
</dbReference>
<protein>
    <submittedName>
        <fullName evidence="6">Aminotransferase DegT</fullName>
    </submittedName>
</protein>
<dbReference type="GO" id="GO:0008483">
    <property type="term" value="F:transaminase activity"/>
    <property type="evidence" value="ECO:0007669"/>
    <property type="project" value="UniProtKB-KW"/>
</dbReference>
<evidence type="ECO:0000256" key="3">
    <source>
        <dbReference type="PIRSR" id="PIRSR000390-2"/>
    </source>
</evidence>
<keyword evidence="3 4" id="KW-0663">Pyridoxal phosphate</keyword>
<dbReference type="InterPro" id="IPR015424">
    <property type="entry name" value="PyrdxlP-dep_Trfase"/>
</dbReference>
<dbReference type="Gene3D" id="3.90.1150.10">
    <property type="entry name" value="Aspartate Aminotransferase, domain 1"/>
    <property type="match status" value="1"/>
</dbReference>
<evidence type="ECO:0000256" key="2">
    <source>
        <dbReference type="PIRSR" id="PIRSR000390-1"/>
    </source>
</evidence>
<comment type="cofactor">
    <cofactor evidence="1">
        <name>pyridoxal 5'-phosphate</name>
        <dbReference type="ChEBI" id="CHEBI:597326"/>
    </cofactor>
</comment>
<evidence type="ECO:0000313" key="6">
    <source>
        <dbReference type="EMBL" id="QIS23428.1"/>
    </source>
</evidence>
<organism evidence="6 7">
    <name type="scientific">Nocardia terpenica</name>
    <dbReference type="NCBI Taxonomy" id="455432"/>
    <lineage>
        <taxon>Bacteria</taxon>
        <taxon>Bacillati</taxon>
        <taxon>Actinomycetota</taxon>
        <taxon>Actinomycetes</taxon>
        <taxon>Mycobacteriales</taxon>
        <taxon>Nocardiaceae</taxon>
        <taxon>Nocardia</taxon>
    </lineage>
</organism>
<sequence length="424" mass="44938">MVDGPARQDDPRAACLAHGRTGGHRHRTSLGHARPPRGQPGRCRRARGRDAVDSASGGDPSMIPPFTAAVPDDEIATTLAAAEQILRSGQLVLGAHTEVVEAALAALAGTRYAIAVNSGSTALEIIYRTLNVRGRTVLVPANTNYATAAAALAAGARVELYDAGLYPDRADLERRLGCGVAAVVIVHIGGYLSPDLPQILRLCEEAGVPVIEDAAHAHGSTLADRPAGGLGYAAAFSMFATKVVTTGEGGVITTDDPELDRLARIYRNQGKDADGRHVVWGGSWRMTELGAALGAAELDHLDRDRQRRRAVIDRYTAALAGAARLEFPSPAGQVSGHKAIALLDPEVDRKTLRDKVRAEGVILAQGVYEQPLHRQPLFGGLNVGDGFPVADDFAARHICLPLWRAMTDATVDQVIDTLRVSLTR</sequence>
<dbReference type="PANTHER" id="PTHR30244:SF34">
    <property type="entry name" value="DTDP-4-AMINO-4,6-DIDEOXYGALACTOSE TRANSAMINASE"/>
    <property type="match status" value="1"/>
</dbReference>
<dbReference type="AlphaFoldDB" id="A0A6G9ZD10"/>
<dbReference type="InterPro" id="IPR015421">
    <property type="entry name" value="PyrdxlP-dep_Trfase_major"/>
</dbReference>
<gene>
    <name evidence="6" type="ORF">F6W96_39005</name>
</gene>
<dbReference type="SUPFAM" id="SSF53383">
    <property type="entry name" value="PLP-dependent transferases"/>
    <property type="match status" value="1"/>
</dbReference>
<feature type="active site" description="Proton acceptor" evidence="2">
    <location>
        <position position="242"/>
    </location>
</feature>
<feature type="modified residue" description="N6-(pyridoxal phosphate)lysine" evidence="3">
    <location>
        <position position="242"/>
    </location>
</feature>
<evidence type="ECO:0000256" key="1">
    <source>
        <dbReference type="ARBA" id="ARBA00001933"/>
    </source>
</evidence>
<accession>A0A6G9ZD10</accession>
<dbReference type="EMBL" id="CP046173">
    <property type="protein sequence ID" value="QIS23428.1"/>
    <property type="molecule type" value="Genomic_DNA"/>
</dbReference>
<dbReference type="Gene3D" id="3.40.640.10">
    <property type="entry name" value="Type I PLP-dependent aspartate aminotransferase-like (Major domain)"/>
    <property type="match status" value="1"/>
</dbReference>
<reference evidence="6 7" key="1">
    <citation type="journal article" date="2019" name="ACS Chem. Biol.">
        <title>Identification and Mobilization of a Cryptic Antibiotic Biosynthesis Gene Locus from a Human-Pathogenic Nocardia Isolate.</title>
        <authorList>
            <person name="Herisse M."/>
            <person name="Ishida K."/>
            <person name="Porter J.L."/>
            <person name="Howden B."/>
            <person name="Hertweck C."/>
            <person name="Stinear T.P."/>
            <person name="Pidot S.J."/>
        </authorList>
    </citation>
    <scope>NUCLEOTIDE SEQUENCE [LARGE SCALE GENOMIC DNA]</scope>
    <source>
        <strain evidence="6 7">AUSMDU00012715</strain>
    </source>
</reference>
<keyword evidence="6" id="KW-0032">Aminotransferase</keyword>
<dbReference type="PANTHER" id="PTHR30244">
    <property type="entry name" value="TRANSAMINASE"/>
    <property type="match status" value="1"/>
</dbReference>
<keyword evidence="6" id="KW-0808">Transferase</keyword>
<evidence type="ECO:0000313" key="7">
    <source>
        <dbReference type="Proteomes" id="UP000500953"/>
    </source>
</evidence>
<name>A0A6G9ZD10_9NOCA</name>
<evidence type="ECO:0000256" key="4">
    <source>
        <dbReference type="RuleBase" id="RU004508"/>
    </source>
</evidence>
<comment type="similarity">
    <text evidence="4">Belongs to the DegT/DnrJ/EryC1 family.</text>
</comment>
<evidence type="ECO:0000256" key="5">
    <source>
        <dbReference type="SAM" id="MobiDB-lite"/>
    </source>
</evidence>
<dbReference type="Proteomes" id="UP000500953">
    <property type="component" value="Chromosome"/>
</dbReference>
<feature type="region of interest" description="Disordered" evidence="5">
    <location>
        <begin position="18"/>
        <end position="65"/>
    </location>
</feature>